<dbReference type="GO" id="GO:0016787">
    <property type="term" value="F:hydrolase activity"/>
    <property type="evidence" value="ECO:0007669"/>
    <property type="project" value="UniProtKB-KW"/>
</dbReference>
<feature type="domain" description="Alpha/beta hydrolase fold-3" evidence="2">
    <location>
        <begin position="35"/>
        <end position="157"/>
    </location>
</feature>
<dbReference type="Pfam" id="PF07859">
    <property type="entry name" value="Abhydrolase_3"/>
    <property type="match status" value="1"/>
</dbReference>
<evidence type="ECO:0000313" key="4">
    <source>
        <dbReference type="Proteomes" id="UP000184188"/>
    </source>
</evidence>
<dbReference type="InterPro" id="IPR029058">
    <property type="entry name" value="AB_hydrolase_fold"/>
</dbReference>
<organism evidence="3 4">
    <name type="scientific">Penicilliopsis zonata CBS 506.65</name>
    <dbReference type="NCBI Taxonomy" id="1073090"/>
    <lineage>
        <taxon>Eukaryota</taxon>
        <taxon>Fungi</taxon>
        <taxon>Dikarya</taxon>
        <taxon>Ascomycota</taxon>
        <taxon>Pezizomycotina</taxon>
        <taxon>Eurotiomycetes</taxon>
        <taxon>Eurotiomycetidae</taxon>
        <taxon>Eurotiales</taxon>
        <taxon>Aspergillaceae</taxon>
        <taxon>Penicilliopsis</taxon>
    </lineage>
</organism>
<proteinExistence type="predicted"/>
<dbReference type="SUPFAM" id="SSF53474">
    <property type="entry name" value="alpha/beta-Hydrolases"/>
    <property type="match status" value="1"/>
</dbReference>
<dbReference type="PANTHER" id="PTHR48081">
    <property type="entry name" value="AB HYDROLASE SUPERFAMILY PROTEIN C4A8.06C"/>
    <property type="match status" value="1"/>
</dbReference>
<reference evidence="4" key="1">
    <citation type="journal article" date="2017" name="Genome Biol.">
        <title>Comparative genomics reveals high biological diversity and specific adaptations in the industrially and medically important fungal genus Aspergillus.</title>
        <authorList>
            <person name="de Vries R.P."/>
            <person name="Riley R."/>
            <person name="Wiebenga A."/>
            <person name="Aguilar-Osorio G."/>
            <person name="Amillis S."/>
            <person name="Uchima C.A."/>
            <person name="Anderluh G."/>
            <person name="Asadollahi M."/>
            <person name="Askin M."/>
            <person name="Barry K."/>
            <person name="Battaglia E."/>
            <person name="Bayram O."/>
            <person name="Benocci T."/>
            <person name="Braus-Stromeyer S.A."/>
            <person name="Caldana C."/>
            <person name="Canovas D."/>
            <person name="Cerqueira G.C."/>
            <person name="Chen F."/>
            <person name="Chen W."/>
            <person name="Choi C."/>
            <person name="Clum A."/>
            <person name="Dos Santos R.A."/>
            <person name="Damasio A.R."/>
            <person name="Diallinas G."/>
            <person name="Emri T."/>
            <person name="Fekete E."/>
            <person name="Flipphi M."/>
            <person name="Freyberg S."/>
            <person name="Gallo A."/>
            <person name="Gournas C."/>
            <person name="Habgood R."/>
            <person name="Hainaut M."/>
            <person name="Harispe M.L."/>
            <person name="Henrissat B."/>
            <person name="Hilden K.S."/>
            <person name="Hope R."/>
            <person name="Hossain A."/>
            <person name="Karabika E."/>
            <person name="Karaffa L."/>
            <person name="Karanyi Z."/>
            <person name="Krasevec N."/>
            <person name="Kuo A."/>
            <person name="Kusch H."/>
            <person name="LaButti K."/>
            <person name="Lagendijk E.L."/>
            <person name="Lapidus A."/>
            <person name="Levasseur A."/>
            <person name="Lindquist E."/>
            <person name="Lipzen A."/>
            <person name="Logrieco A.F."/>
            <person name="MacCabe A."/>
            <person name="Maekelae M.R."/>
            <person name="Malavazi I."/>
            <person name="Melin P."/>
            <person name="Meyer V."/>
            <person name="Mielnichuk N."/>
            <person name="Miskei M."/>
            <person name="Molnar A.P."/>
            <person name="Mule G."/>
            <person name="Ngan C.Y."/>
            <person name="Orejas M."/>
            <person name="Orosz E."/>
            <person name="Ouedraogo J.P."/>
            <person name="Overkamp K.M."/>
            <person name="Park H.-S."/>
            <person name="Perrone G."/>
            <person name="Piumi F."/>
            <person name="Punt P.J."/>
            <person name="Ram A.F."/>
            <person name="Ramon A."/>
            <person name="Rauscher S."/>
            <person name="Record E."/>
            <person name="Riano-Pachon D.M."/>
            <person name="Robert V."/>
            <person name="Roehrig J."/>
            <person name="Ruller R."/>
            <person name="Salamov A."/>
            <person name="Salih N.S."/>
            <person name="Samson R.A."/>
            <person name="Sandor E."/>
            <person name="Sanguinetti M."/>
            <person name="Schuetze T."/>
            <person name="Sepcic K."/>
            <person name="Shelest E."/>
            <person name="Sherlock G."/>
            <person name="Sophianopoulou V."/>
            <person name="Squina F.M."/>
            <person name="Sun H."/>
            <person name="Susca A."/>
            <person name="Todd R.B."/>
            <person name="Tsang A."/>
            <person name="Unkles S.E."/>
            <person name="van de Wiele N."/>
            <person name="van Rossen-Uffink D."/>
            <person name="Oliveira J.V."/>
            <person name="Vesth T.C."/>
            <person name="Visser J."/>
            <person name="Yu J.-H."/>
            <person name="Zhou M."/>
            <person name="Andersen M.R."/>
            <person name="Archer D.B."/>
            <person name="Baker S.E."/>
            <person name="Benoit I."/>
            <person name="Brakhage A.A."/>
            <person name="Braus G.H."/>
            <person name="Fischer R."/>
            <person name="Frisvad J.C."/>
            <person name="Goldman G.H."/>
            <person name="Houbraken J."/>
            <person name="Oakley B."/>
            <person name="Pocsi I."/>
            <person name="Scazzocchio C."/>
            <person name="Seiboth B."/>
            <person name="vanKuyk P.A."/>
            <person name="Wortman J."/>
            <person name="Dyer P.S."/>
            <person name="Grigoriev I.V."/>
        </authorList>
    </citation>
    <scope>NUCLEOTIDE SEQUENCE [LARGE SCALE GENOMIC DNA]</scope>
    <source>
        <strain evidence="4">CBS 506.65</strain>
    </source>
</reference>
<dbReference type="OrthoDB" id="19653at2759"/>
<evidence type="ECO:0000256" key="1">
    <source>
        <dbReference type="ARBA" id="ARBA00022801"/>
    </source>
</evidence>
<dbReference type="InterPro" id="IPR050300">
    <property type="entry name" value="GDXG_lipolytic_enzyme"/>
</dbReference>
<sequence length="346" mass="37956">MHQHTISTRTYKTVHDKPIQADVYTVDTAQPSPVLLWFHGGYIITGDRTAIPAWLVNAAFTRRWTIVSADYRCLPESTGLDLIQDLCDAYRYAAEGVSKDFPSVLVDKERIIVAGGSGGGYCVELLGSQTQIQKLDPPPAALFALYPMSNPASETWTFKGLKWEGSELSASQTAETAVDIARRQASPAQVSFGEAFPKDDNMDTHARWNTLRYILEQALFVDYLTGVKGLGAKIAAEGVAAVPPHLQILFPTHFSITKLLPPLVVVHGTGDRDVPVTDGEAWVEKCRQVGATVAYYPVQGMEHGFDLGYKSFEDGDLGDDGGKIALAESLKQLDRWLVEVTDNRKI</sequence>
<dbReference type="STRING" id="1073090.A0A1L9SH77"/>
<dbReference type="VEuPathDB" id="FungiDB:ASPZODRAFT_117065"/>
<name>A0A1L9SH77_9EURO</name>
<dbReference type="RefSeq" id="XP_022581028.1">
    <property type="nucleotide sequence ID" value="XM_022721161.1"/>
</dbReference>
<dbReference type="EMBL" id="KV878342">
    <property type="protein sequence ID" value="OJJ46518.1"/>
    <property type="molecule type" value="Genomic_DNA"/>
</dbReference>
<dbReference type="PANTHER" id="PTHR48081:SF3">
    <property type="entry name" value="ALPHA_BETA HYDROLASE FOLD-3 DOMAIN-CONTAINING PROTEIN"/>
    <property type="match status" value="1"/>
</dbReference>
<dbReference type="InterPro" id="IPR013094">
    <property type="entry name" value="AB_hydrolase_3"/>
</dbReference>
<gene>
    <name evidence="3" type="ORF">ASPZODRAFT_117065</name>
</gene>
<dbReference type="Gene3D" id="3.40.50.1820">
    <property type="entry name" value="alpha/beta hydrolase"/>
    <property type="match status" value="1"/>
</dbReference>
<keyword evidence="4" id="KW-1185">Reference proteome</keyword>
<accession>A0A1L9SH77</accession>
<dbReference type="Proteomes" id="UP000184188">
    <property type="component" value="Unassembled WGS sequence"/>
</dbReference>
<dbReference type="AlphaFoldDB" id="A0A1L9SH77"/>
<dbReference type="GeneID" id="34607626"/>
<evidence type="ECO:0000313" key="3">
    <source>
        <dbReference type="EMBL" id="OJJ46518.1"/>
    </source>
</evidence>
<evidence type="ECO:0000259" key="2">
    <source>
        <dbReference type="Pfam" id="PF07859"/>
    </source>
</evidence>
<protein>
    <recommendedName>
        <fullName evidence="2">Alpha/beta hydrolase fold-3 domain-containing protein</fullName>
    </recommendedName>
</protein>
<keyword evidence="1" id="KW-0378">Hydrolase</keyword>